<dbReference type="GO" id="GO:0005975">
    <property type="term" value="P:carbohydrate metabolic process"/>
    <property type="evidence" value="ECO:0007669"/>
    <property type="project" value="InterPro"/>
</dbReference>
<feature type="transmembrane region" description="Helical" evidence="4">
    <location>
        <begin position="940"/>
        <end position="959"/>
    </location>
</feature>
<sequence length="2878" mass="333381">MTVFIPIFISLIVIIILIYLIYRNRENKESLIDDINNIFFSEDKQNLGQFAEDISEFHSIVSNRKCRKLVLESLDKSYERIMNNYKYIVSLDEDINMTVPAGEWLLDNIYLIEKQYKDIKKNMPSSYYVKLPVINKGIMKCYPRVYHLALAIIHNLHGNMNKDFIIKFINQYQKNNILTSSEVWALPIMLRIALIQKIAIITEEITYIQRERKRGEELADKIIKNYNDGNIEKTIDELKNKGINVSSYFIETFINIINDNGIKEEKLNLFIKEQLDIREKNIDNIINLGYRKQSKQQIVMGNCINGLREIEAINWKNIFQNVSVIEQILKEDPLEVYSDMDFPSKNFYRNKIERLSRKLKLPESYIAKKSIQCAKQFKSQIEEDNYKRHVGYYIVEEKGVRLLKKVLGVKSEGRDKIKDFLIRNKVRSYITSIIFFTFIFEFFIIKSIEYTNIYATLLQFIILLIPSSEIVVSILNWSLNNLTKPDFIPKLQFTNGISEEASTVVVIPTLIGSKKRAKELVKDMEVYYLANKEKNLYFAILGDFKDSNIEKEENDEEIIKEMLKGVKELNNKYSKEKEIFFALNRYRKYNEKEKAWMGWERKRGKLEEFNRLIRGDKNTSYNVISGDINILKKVKYVITLDADTKLPRDAAKRLIGAMEHPLNNPIIDKVKKRVVHGYGLMQPRISIGVEDANKTLFSKIFSGQVGLDTYSTAVSDIYQDVFKEGIFTGKGIYHVDTFNTMLNGEIKENSVLSHDLLEGSYVRTALVTDIELVDGYPAYYNSSCKRLHRWVRGDWQLIPWIFKKTAINRLSKWKMIDNLRRSILTPNIIILILISLISYYGTDEMITVAFLSIIAPILFNVSEVIIFPSKGIGLSGRIESVKNVLKQFFMIFAFIPHKAYLMLDAIIRTSYRLCISKKNLLEWQTAEDAEKMSRKDIKGYIKSMWVGSLIALIILCLAIRTSNEVAILLVPACIIWTISPYIAFYVSQDKKTKVYLNKDNRGLLINIARRTWAYFEDFVCEHTKWLAPDNYQEQPYKGIAYRTSPTNMGMGITSNIVAYDLGFISLENLINRLENIVSSMNKLDKYEGHFYNWYDIKSGKPLNPKYISSVDSGNLVGYLWLTEESLKDIINKPLLGEKNIDGLLSLLELANEELKEEENIDNFYFNMIFILKGMEPDIVFINNMFIKILNKQKELENFNIDINNFYWNKKLYGFLNEFLEELKKLIPWKDQIIENIGICKNIIEEIRGFSIEVPIKEIPNKIKYIIKNLEQIKTEDNYEREWISNFVDNLNISSDNIRNLIHNVYGLNLKIDELAQNTDFKLLYNQERNLFTIGYNVDSGEIANSYYDLLASEARQASFIAIAKGDIPQDNWITLGRGITYMGKKIKGLASWSGTMFEYFMPLLIMKNYEGTLLDQTYKSVVKGQQLYTRNKNIPWGISESAFYHFDGDKNYQYMAFGVPGIGIKRGLSKDLVISPYSTVLALQQDITGSIKNINDLIDSDLLDRYGFYEAVDYTKNRIPKGKNKAVIKSFMVHHQGMSLMALNNTINNNILQNRFHNKPEVKATELLLQERKSSRIVYNRSIKKYNTELKINNINQYSRIYNTAKTDIPRVGLLSNGNYSLMISNRGGGYSKKEDTTIYRWREDLTSDSRGLFFYIKNINSNNYWSATYEPCKFEGEHYKAQFSSDKITFSREDGNIITETNITVSQEEDAEIRSINLKNNSNHDRVIEITSYCETTLANYNTDLVHPSFSNLFVKTEFSEEPFCILANRRKRSEMDISPWVIQTVAVEGEQIGGFQYETSRIDFIGRGRNLYNPKAMDNETNLKNSIGPVLDPIISIRVRVKLKSKENCTIAYTTAFCHSKKKGIEIAEKYRNIDNIKTAFNLSWSHSNLEMKRLGIRSTAANMYQYIVSNILFINRNMKEREKYIKYIKSGQSNLWSYGISGDYPIVLVTLDKESGIDIIRQLLTAYRYWKLKNINVDLIIINTKESSYIETIEDSILNLINTLGLMHNVNKSAGIFLFNKSTMNEDILNLLRAICRLYIDCNRGSLAEQIDIGSNKNKELDLLEKKEMQYITKPYKFKIPKLEYFNEIGGFDIENNEYTIVLKDYNNTPLPWVNVMSNGNFGFHVSESGSSYSWYKNSRENKLTNWCNDPVIDGESEHVYIRDEITGEIWSITPKPIRDNEKYIINHGFGYSNFKHYTKGIIGEITSYCPMEDNCKISLIKLKNNTDIKREISITYYASTVLGVSKQLSSQYISTYLDEEDFIYSRNPYNSSFKETIAYLKIIGGKEESFTGNRKEFLGIDGTIENPKALNYKKLDDEVGAGIDPCMAENSKITLEPNEERVLIAILGAEDSIDDVRENINKYNNEVMAFEELNNTKEYWRKLTNTIKVKTPDKSMDLMLNGWLLYQVIVCRLWARTAFYQSGGAYGFRDQLQDVMAVCYINPDITKKQIIYSSSRQFKEGDVQHWWHPVVESGIRTRFSDDLLWLPYVTIDYIKNTGDYSILDESTNYLEEPPLKEGEDERYNVASVSSEKGTIYEHCIIAINRALKFGEHNIPLMGSGDWNDGMSTVGNQGKGESVWLGWFLYTILESFINICDYKKDIANMNRYKEYSQFIKENIEKNAWDGSWYRRAYFDNGIPLGSIENDECTIDSLSQSWSVISGAGKESRVKEAMAAVEKNLIKKDKGIISLLTPAFDKSNLQPGYIKGYLPGVRENGGQYTHAAIWVVLAFCKLKMEDKSWSLFNMINPINHTKSYFNCQNYKVEPYVMTADIYDVEPHVGRGGWSWYTGAAAWMYRIGIEGILGLNLKGKDGFYIDPCIPKDWNEYEIIYNRGSCKYNIKVIRENKKELWVDGKLKPNNIIPIFEEGTHEIRVII</sequence>
<dbReference type="Gene3D" id="1.50.10.140">
    <property type="match status" value="2"/>
</dbReference>
<dbReference type="Gene3D" id="2.70.98.40">
    <property type="entry name" value="Glycoside hydrolase, family 65, N-terminal domain"/>
    <property type="match status" value="2"/>
</dbReference>
<dbReference type="InterPro" id="IPR019282">
    <property type="entry name" value="Glycoamylase-like_cons_dom"/>
</dbReference>
<gene>
    <name evidence="8" type="ORF">EXM42_03690</name>
</gene>
<feature type="transmembrane region" description="Helical" evidence="4">
    <location>
        <begin position="822"/>
        <end position="840"/>
    </location>
</feature>
<evidence type="ECO:0000256" key="2">
    <source>
        <dbReference type="ARBA" id="ARBA00022679"/>
    </source>
</evidence>
<evidence type="ECO:0000259" key="7">
    <source>
        <dbReference type="Pfam" id="PF17167"/>
    </source>
</evidence>
<feature type="coiled-coil region" evidence="3">
    <location>
        <begin position="2350"/>
        <end position="2377"/>
    </location>
</feature>
<feature type="transmembrane region" description="Helical" evidence="4">
    <location>
        <begin position="846"/>
        <end position="867"/>
    </location>
</feature>
<name>A0A6M0SXT9_CLOBO</name>
<dbReference type="InterPro" id="IPR052047">
    <property type="entry name" value="GH94_Enzymes"/>
</dbReference>
<dbReference type="InterPro" id="IPR012341">
    <property type="entry name" value="6hp_glycosidase-like_sf"/>
</dbReference>
<keyword evidence="4" id="KW-0812">Transmembrane</keyword>
<dbReference type="Gene3D" id="2.60.420.10">
    <property type="entry name" value="Maltose phosphorylase, domain 3"/>
    <property type="match status" value="1"/>
</dbReference>
<dbReference type="PANTHER" id="PTHR37469:SF2">
    <property type="entry name" value="CELLOBIONIC ACID PHOSPHORYLASE"/>
    <property type="match status" value="1"/>
</dbReference>
<keyword evidence="2" id="KW-0808">Transferase</keyword>
<keyword evidence="1" id="KW-0328">Glycosyltransferase</keyword>
<keyword evidence="4" id="KW-1133">Transmembrane helix</keyword>
<dbReference type="InterPro" id="IPR010383">
    <property type="entry name" value="Glyco_hydrolase_94_b-supersand"/>
</dbReference>
<dbReference type="SUPFAM" id="SSF48208">
    <property type="entry name" value="Six-hairpin glycosidases"/>
    <property type="match status" value="1"/>
</dbReference>
<evidence type="ECO:0000256" key="4">
    <source>
        <dbReference type="SAM" id="Phobius"/>
    </source>
</evidence>
<dbReference type="InterPro" id="IPR037824">
    <property type="entry name" value="GH94N_2_NdvB"/>
</dbReference>
<dbReference type="InterPro" id="IPR037820">
    <property type="entry name" value="GH94N_NdvB"/>
</dbReference>
<evidence type="ECO:0000256" key="1">
    <source>
        <dbReference type="ARBA" id="ARBA00022676"/>
    </source>
</evidence>
<dbReference type="InterPro" id="IPR008928">
    <property type="entry name" value="6-hairpin_glycosidase_sf"/>
</dbReference>
<feature type="transmembrane region" description="Helical" evidence="4">
    <location>
        <begin position="457"/>
        <end position="479"/>
    </location>
</feature>
<dbReference type="SUPFAM" id="SSF74650">
    <property type="entry name" value="Galactose mutarotase-like"/>
    <property type="match status" value="2"/>
</dbReference>
<evidence type="ECO:0000313" key="9">
    <source>
        <dbReference type="Proteomes" id="UP000473089"/>
    </source>
</evidence>
<dbReference type="InterPro" id="IPR037018">
    <property type="entry name" value="GH65_N"/>
</dbReference>
<evidence type="ECO:0000313" key="8">
    <source>
        <dbReference type="EMBL" id="NFA59530.1"/>
    </source>
</evidence>
<feature type="transmembrane region" description="Helical" evidence="4">
    <location>
        <begin position="966"/>
        <end position="986"/>
    </location>
</feature>
<proteinExistence type="predicted"/>
<feature type="domain" description="Glycoamylase-like" evidence="6">
    <location>
        <begin position="1346"/>
        <end position="1559"/>
    </location>
</feature>
<evidence type="ECO:0000259" key="5">
    <source>
        <dbReference type="Pfam" id="PF06165"/>
    </source>
</evidence>
<dbReference type="Pfam" id="PF06165">
    <property type="entry name" value="GH94_b-supersand"/>
    <property type="match status" value="2"/>
</dbReference>
<dbReference type="InterPro" id="IPR033432">
    <property type="entry name" value="GH94_catalytic"/>
</dbReference>
<organism evidence="8 9">
    <name type="scientific">Clostridium botulinum</name>
    <dbReference type="NCBI Taxonomy" id="1491"/>
    <lineage>
        <taxon>Bacteria</taxon>
        <taxon>Bacillati</taxon>
        <taxon>Bacillota</taxon>
        <taxon>Clostridia</taxon>
        <taxon>Eubacteriales</taxon>
        <taxon>Clostridiaceae</taxon>
        <taxon>Clostridium</taxon>
    </lineage>
</organism>
<dbReference type="InterPro" id="IPR011013">
    <property type="entry name" value="Gal_mutarotase_sf_dom"/>
</dbReference>
<feature type="transmembrane region" description="Helical" evidence="4">
    <location>
        <begin position="6"/>
        <end position="22"/>
    </location>
</feature>
<evidence type="ECO:0000256" key="3">
    <source>
        <dbReference type="SAM" id="Coils"/>
    </source>
</evidence>
<reference evidence="8 9" key="1">
    <citation type="submission" date="2019-02" db="EMBL/GenBank/DDBJ databases">
        <title>Genome sequencing of Clostridium botulinum clinical isolates.</title>
        <authorList>
            <person name="Brunt J."/>
            <person name="Van Vliet A.H.M."/>
            <person name="Stringer S.C."/>
            <person name="Grant K.A."/>
            <person name="Carter A.C."/>
            <person name="Peck M.W."/>
        </authorList>
    </citation>
    <scope>NUCLEOTIDE SEQUENCE [LARGE SCALE GENOMIC DNA]</scope>
    <source>
        <strain evidence="8 9">R1125/03</strain>
    </source>
</reference>
<dbReference type="CDD" id="cd11753">
    <property type="entry name" value="GH94N_ChvB_NdvB_2_like"/>
    <property type="match status" value="1"/>
</dbReference>
<dbReference type="CDD" id="cd11756">
    <property type="entry name" value="GH94N_ChvB_NdvB_1_like"/>
    <property type="match status" value="1"/>
</dbReference>
<feature type="transmembrane region" description="Helical" evidence="4">
    <location>
        <begin position="888"/>
        <end position="907"/>
    </location>
</feature>
<comment type="caution">
    <text evidence="8">The sequence shown here is derived from an EMBL/GenBank/DDBJ whole genome shotgun (WGS) entry which is preliminary data.</text>
</comment>
<dbReference type="GO" id="GO:0016757">
    <property type="term" value="F:glycosyltransferase activity"/>
    <property type="evidence" value="ECO:0007669"/>
    <property type="project" value="UniProtKB-KW"/>
</dbReference>
<feature type="domain" description="Glycosyl hydrolase 94 supersandwich" evidence="5">
    <location>
        <begin position="1600"/>
        <end position="1875"/>
    </location>
</feature>
<dbReference type="EMBL" id="SGJP01000005">
    <property type="protein sequence ID" value="NFA59530.1"/>
    <property type="molecule type" value="Genomic_DNA"/>
</dbReference>
<feature type="transmembrane region" description="Helical" evidence="4">
    <location>
        <begin position="426"/>
        <end position="445"/>
    </location>
</feature>
<dbReference type="Proteomes" id="UP000473089">
    <property type="component" value="Unassembled WGS sequence"/>
</dbReference>
<keyword evidence="4" id="KW-0472">Membrane</keyword>
<accession>A0A6M0SXT9</accession>
<keyword evidence="3" id="KW-0175">Coiled coil</keyword>
<dbReference type="PANTHER" id="PTHR37469">
    <property type="entry name" value="CELLOBIONIC ACID PHOSPHORYLASE-RELATED"/>
    <property type="match status" value="1"/>
</dbReference>
<dbReference type="Pfam" id="PF10091">
    <property type="entry name" value="Glycoamylase"/>
    <property type="match status" value="1"/>
</dbReference>
<feature type="domain" description="Glycosyl hydrolase 94 catalytic" evidence="7">
    <location>
        <begin position="2383"/>
        <end position="2807"/>
    </location>
</feature>
<dbReference type="Gene3D" id="1.50.10.10">
    <property type="match status" value="1"/>
</dbReference>
<evidence type="ECO:0000259" key="6">
    <source>
        <dbReference type="Pfam" id="PF10091"/>
    </source>
</evidence>
<protein>
    <submittedName>
        <fullName evidence="8">Cyclic beta 1-2 glucan synthetase</fullName>
    </submittedName>
</protein>
<dbReference type="Pfam" id="PF17167">
    <property type="entry name" value="Glyco_hydro_94"/>
    <property type="match status" value="1"/>
</dbReference>
<feature type="domain" description="Glycosyl hydrolase 94 supersandwich" evidence="5">
    <location>
        <begin position="2100"/>
        <end position="2369"/>
    </location>
</feature>
<dbReference type="SMART" id="SM01068">
    <property type="entry name" value="CBM_X"/>
    <property type="match status" value="2"/>
</dbReference>
<dbReference type="GO" id="GO:0030246">
    <property type="term" value="F:carbohydrate binding"/>
    <property type="evidence" value="ECO:0007669"/>
    <property type="project" value="InterPro"/>
</dbReference>